<dbReference type="PANTHER" id="PTHR48043">
    <property type="entry name" value="EG:EG0003.4 PROTEIN-RELATED"/>
    <property type="match status" value="1"/>
</dbReference>
<keyword evidence="7" id="KW-1185">Reference proteome</keyword>
<evidence type="ECO:0000256" key="5">
    <source>
        <dbReference type="SAM" id="Phobius"/>
    </source>
</evidence>
<evidence type="ECO:0000313" key="7">
    <source>
        <dbReference type="Proteomes" id="UP000076407"/>
    </source>
</evidence>
<name>A0A182XFW5_ANOQN</name>
<evidence type="ECO:0000256" key="2">
    <source>
        <dbReference type="ARBA" id="ARBA00022676"/>
    </source>
</evidence>
<accession>A0A182XFW5</accession>
<evidence type="ECO:0000313" key="6">
    <source>
        <dbReference type="EnsemblMetazoa" id="AQUA008725-PA"/>
    </source>
</evidence>
<dbReference type="EnsemblMetazoa" id="AQUA008725-RA">
    <property type="protein sequence ID" value="AQUA008725-PA"/>
    <property type="gene ID" value="AQUA008725"/>
</dbReference>
<organism evidence="6 7">
    <name type="scientific">Anopheles quadriannulatus</name>
    <name type="common">Mosquito</name>
    <dbReference type="NCBI Taxonomy" id="34691"/>
    <lineage>
        <taxon>Eukaryota</taxon>
        <taxon>Metazoa</taxon>
        <taxon>Ecdysozoa</taxon>
        <taxon>Arthropoda</taxon>
        <taxon>Hexapoda</taxon>
        <taxon>Insecta</taxon>
        <taxon>Pterygota</taxon>
        <taxon>Neoptera</taxon>
        <taxon>Endopterygota</taxon>
        <taxon>Diptera</taxon>
        <taxon>Nematocera</taxon>
        <taxon>Culicoidea</taxon>
        <taxon>Culicidae</taxon>
        <taxon>Anophelinae</taxon>
        <taxon>Anopheles</taxon>
    </lineage>
</organism>
<comment type="similarity">
    <text evidence="1">Belongs to the UDP-glycosyltransferase family.</text>
</comment>
<dbReference type="Gene3D" id="3.40.50.2000">
    <property type="entry name" value="Glycogen Phosphorylase B"/>
    <property type="match status" value="3"/>
</dbReference>
<keyword evidence="5" id="KW-0472">Membrane</keyword>
<feature type="transmembrane region" description="Helical" evidence="5">
    <location>
        <begin position="570"/>
        <end position="588"/>
    </location>
</feature>
<dbReference type="PANTHER" id="PTHR48043:SF60">
    <property type="entry name" value="UDP-GLUCURONOSYLTRANSFERASE"/>
    <property type="match status" value="1"/>
</dbReference>
<dbReference type="CDD" id="cd03784">
    <property type="entry name" value="GT1_Gtf-like"/>
    <property type="match status" value="2"/>
</dbReference>
<dbReference type="InterPro" id="IPR002213">
    <property type="entry name" value="UDP_glucos_trans"/>
</dbReference>
<dbReference type="Proteomes" id="UP000076407">
    <property type="component" value="Unassembled WGS sequence"/>
</dbReference>
<keyword evidence="3" id="KW-0808">Transferase</keyword>
<dbReference type="Pfam" id="PF00201">
    <property type="entry name" value="UDPGT"/>
    <property type="match status" value="2"/>
</dbReference>
<dbReference type="InterPro" id="IPR035595">
    <property type="entry name" value="UDP_glycos_trans_CS"/>
</dbReference>
<keyword evidence="5" id="KW-1133">Transmembrane helix</keyword>
<protein>
    <recommendedName>
        <fullName evidence="8">UDP-glycosyltransferases domain-containing protein</fullName>
    </recommendedName>
</protein>
<sequence length="1102" mass="126601">MAKPTITQCCGLWRVHNPPKPFDRLRQSCTVVVFAFCSRMRHFSLLLIAVLGVIGFQPQSGNGAKILLVSAFPGMSHWLMFEHIIHELLRRGHELTAISSYRLRTDGANYTDRYHEVLIEPIYDFEANGLPMELFYKSQSFGDPFFKMSILWKLGLETAEHAFESANVRTFLQREGLTFDLLIAEQFVQEAFLMFAHKYRVPIVTINTLGHADYIDRAFGLLTPWSFVPHFMVQYDDQMTMVERAYNVFLSAWDTYNRKFYYLPEQRKLAEKYFGAENATSSLPSIEDLERNVSVVLVNNHIISSRPRPRIDGMIDIAGVHIRKAKPLPPVLQNFLDAAPGGVIYINFGTFLRSSGMPQETLAVFLALFRSLPQYSFLWKWEADTIPNLPPNVLLQRWIPQNDVLAHPHVKLFVSHGGIFGTQESIYWARPILFVPFYGDQHSNALKFERAGIGLTLQIINVTVEDFRAKIERIVQEPTFQQSVNRLSAIFRDNPIDPLEEAAFWVEYVVRHRGAAHLKSAAVQMPWYRYLLLDILSLTLLVVFSAWWLLRKLAKKGWSVINHRRHFRALSYIIGCAVAFTALGPPAVECGKILFLVPFPAPSHWLWIEHFVKELLSRGHEVTAITNFPAKEAHRNYTEILIDPPYDIPYYFPVSDIYDSKYNSDLNNLFLYWRVGISTTQYALENENVQQFIEQDDTDFDVIISEQFYQEAFLMFAHKYRAPIVTLCTLGHANHIDQAMGLVTPWSFVPHPVLLLSDDMTFSERCYNFLISLADLVIRQLYYIPQQNRLAQAHFAKIEGPELMPSIRDLEKSISVILVNSHLSTSPPRPTIPGLVNVAGAHIKPAKELPDDIRKFLDGAKEGVIFFSLGSYMKSADMPKDKMKAFLEVFRNIKQRVLWKYENEDVARLPKNVMVRKWLPQSDILAHPKVVLFITHGGMFGSQEGIYRGVPMLYIPFYGDQHRNALKAEQAGYALTLNFPEVNVITLGSRINELLTNPTFMKQAKRASELFRDNLVPPMQEAMHWIEYVMRHKGAKHLKTRAIDLSWTQYLMVDVVGFFALVVLLAAVVFYKVLGLFLTPPKPKSKPKTRDMMLGMRKPKLN</sequence>
<dbReference type="STRING" id="34691.A0A182XFW5"/>
<evidence type="ECO:0000256" key="1">
    <source>
        <dbReference type="ARBA" id="ARBA00009995"/>
    </source>
</evidence>
<dbReference type="AlphaFoldDB" id="A0A182XFW5"/>
<evidence type="ECO:0000256" key="3">
    <source>
        <dbReference type="ARBA" id="ARBA00022679"/>
    </source>
</evidence>
<evidence type="ECO:0000256" key="4">
    <source>
        <dbReference type="SAM" id="MobiDB-lite"/>
    </source>
</evidence>
<feature type="transmembrane region" description="Helical" evidence="5">
    <location>
        <begin position="527"/>
        <end position="550"/>
    </location>
</feature>
<keyword evidence="2" id="KW-0328">Glycosyltransferase</keyword>
<feature type="transmembrane region" description="Helical" evidence="5">
    <location>
        <begin position="1055"/>
        <end position="1078"/>
    </location>
</feature>
<evidence type="ECO:0008006" key="8">
    <source>
        <dbReference type="Google" id="ProtNLM"/>
    </source>
</evidence>
<reference evidence="6" key="1">
    <citation type="submission" date="2020-05" db="UniProtKB">
        <authorList>
            <consortium name="EnsemblMetazoa"/>
        </authorList>
    </citation>
    <scope>IDENTIFICATION</scope>
    <source>
        <strain evidence="6">SANGQUA</strain>
    </source>
</reference>
<dbReference type="InterPro" id="IPR050271">
    <property type="entry name" value="UDP-glycosyltransferase"/>
</dbReference>
<dbReference type="SUPFAM" id="SSF53756">
    <property type="entry name" value="UDP-Glycosyltransferase/glycogen phosphorylase"/>
    <property type="match status" value="2"/>
</dbReference>
<dbReference type="FunFam" id="3.40.50.2000:FF:000189">
    <property type="entry name" value="UDP-glucuronosyltransferase 2B14-like Protein"/>
    <property type="match status" value="2"/>
</dbReference>
<dbReference type="GO" id="GO:0008194">
    <property type="term" value="F:UDP-glycosyltransferase activity"/>
    <property type="evidence" value="ECO:0007669"/>
    <property type="project" value="InterPro"/>
</dbReference>
<dbReference type="PROSITE" id="PS00375">
    <property type="entry name" value="UDPGT"/>
    <property type="match status" value="2"/>
</dbReference>
<proteinExistence type="inferred from homology"/>
<feature type="region of interest" description="Disordered" evidence="4">
    <location>
        <begin position="1083"/>
        <end position="1102"/>
    </location>
</feature>
<keyword evidence="5" id="KW-0812">Transmembrane</keyword>
<dbReference type="VEuPathDB" id="VectorBase:AQUA008725"/>